<dbReference type="Gene3D" id="3.30.830.10">
    <property type="entry name" value="Metalloenzyme, LuxS/M16 peptidase-like"/>
    <property type="match status" value="1"/>
</dbReference>
<dbReference type="SUPFAM" id="SSF63411">
    <property type="entry name" value="LuxS/MPP-like metallohydrolase"/>
    <property type="match status" value="1"/>
</dbReference>
<organism evidence="2">
    <name type="scientific">Streptomyces sp. R28</name>
    <dbReference type="NCBI Taxonomy" id="3238628"/>
    <lineage>
        <taxon>Bacteria</taxon>
        <taxon>Bacillati</taxon>
        <taxon>Actinomycetota</taxon>
        <taxon>Actinomycetes</taxon>
        <taxon>Kitasatosporales</taxon>
        <taxon>Streptomycetaceae</taxon>
        <taxon>Streptomyces</taxon>
    </lineage>
</organism>
<dbReference type="AlphaFoldDB" id="A0AB39Q960"/>
<dbReference type="Pfam" id="PF05193">
    <property type="entry name" value="Peptidase_M16_C"/>
    <property type="match status" value="1"/>
</dbReference>
<dbReference type="EMBL" id="CP163439">
    <property type="protein sequence ID" value="XDQ38688.1"/>
    <property type="molecule type" value="Genomic_DNA"/>
</dbReference>
<feature type="domain" description="Peptidase M16 C-terminal" evidence="1">
    <location>
        <begin position="205"/>
        <end position="311"/>
    </location>
</feature>
<dbReference type="InterPro" id="IPR007863">
    <property type="entry name" value="Peptidase_M16_C"/>
</dbReference>
<name>A0AB39Q960_9ACTN</name>
<dbReference type="GO" id="GO:0046872">
    <property type="term" value="F:metal ion binding"/>
    <property type="evidence" value="ECO:0007669"/>
    <property type="project" value="InterPro"/>
</dbReference>
<evidence type="ECO:0000313" key="2">
    <source>
        <dbReference type="EMBL" id="XDQ38688.1"/>
    </source>
</evidence>
<sequence>MFLVIPAEDDLTVTLVLPTGVRDRDEAAAAALDPLARGVLTAAVGLDGTPLGAFLASRDAVAEALVGYETLTFRCCLPPGAVADCLPVFLEAVARPSLTVVNEQPYDARGSARSKLREMLFAGHPLARPIPSHSGTPELSKVHQDVLASGTPVVVVAAPETLVPGALEALKSALPQASEPACGVKREAPPTEVFSIGGLNLRAAAESARARVAAGGIAAARTEPAALALAVLTELFGDGEASVLWHTLNTDFGIRCVLEATYEGYQDCGLFQVELDLDTEWVATAESLIRELLELTAAGRLGEAAFLTARTAACERASAEASDVPLASYRAAIEALDGSVPGDRAQRLEQVTPEGLASAAARVLRTYSVAVV</sequence>
<protein>
    <submittedName>
        <fullName evidence="2">Insulinase family protein</fullName>
    </submittedName>
</protein>
<evidence type="ECO:0000259" key="1">
    <source>
        <dbReference type="Pfam" id="PF05193"/>
    </source>
</evidence>
<proteinExistence type="predicted"/>
<gene>
    <name evidence="2" type="ORF">AB5J49_37985</name>
</gene>
<reference evidence="2" key="1">
    <citation type="submission" date="2024-07" db="EMBL/GenBank/DDBJ databases">
        <authorList>
            <person name="Yu S.T."/>
        </authorList>
    </citation>
    <scope>NUCLEOTIDE SEQUENCE</scope>
    <source>
        <strain evidence="2">R28</strain>
    </source>
</reference>
<dbReference type="RefSeq" id="WP_369173390.1">
    <property type="nucleotide sequence ID" value="NZ_CP163439.1"/>
</dbReference>
<accession>A0AB39Q960</accession>
<dbReference type="InterPro" id="IPR011249">
    <property type="entry name" value="Metalloenz_LuxS/M16"/>
</dbReference>